<reference evidence="2 3" key="1">
    <citation type="submission" date="2018-06" db="EMBL/GenBank/DDBJ databases">
        <title>Noncontiguous genome sequence of Ruminococcaceae bacterium ASD2818.</title>
        <authorList>
            <person name="Chaplin A.V."/>
            <person name="Sokolova S.R."/>
            <person name="Kochetkova T.O."/>
            <person name="Goltsov A.Y."/>
            <person name="Trofimov D.Y."/>
            <person name="Efimov B.A."/>
        </authorList>
    </citation>
    <scope>NUCLEOTIDE SEQUENCE [LARGE SCALE GENOMIC DNA]</scope>
    <source>
        <strain evidence="2 3">ASD2818</strain>
    </source>
</reference>
<name>A0A328UFY6_9FIRM</name>
<accession>A0A328UFY6</accession>
<dbReference type="AlphaFoldDB" id="A0A328UFY6"/>
<evidence type="ECO:0000313" key="3">
    <source>
        <dbReference type="Proteomes" id="UP000249377"/>
    </source>
</evidence>
<feature type="transmembrane region" description="Helical" evidence="1">
    <location>
        <begin position="191"/>
        <end position="213"/>
    </location>
</feature>
<feature type="transmembrane region" description="Helical" evidence="1">
    <location>
        <begin position="61"/>
        <end position="78"/>
    </location>
</feature>
<evidence type="ECO:0000313" key="2">
    <source>
        <dbReference type="EMBL" id="RAQ30269.1"/>
    </source>
</evidence>
<organism evidence="2 3">
    <name type="scientific">Hydrogeniiclostridium mannosilyticum</name>
    <dbReference type="NCBI Taxonomy" id="2764322"/>
    <lineage>
        <taxon>Bacteria</taxon>
        <taxon>Bacillati</taxon>
        <taxon>Bacillota</taxon>
        <taxon>Clostridia</taxon>
        <taxon>Eubacteriales</taxon>
        <taxon>Acutalibacteraceae</taxon>
        <taxon>Hydrogeniiclostridium</taxon>
    </lineage>
</organism>
<feature type="transmembrane region" description="Helical" evidence="1">
    <location>
        <begin position="21"/>
        <end position="41"/>
    </location>
</feature>
<dbReference type="Proteomes" id="UP000249377">
    <property type="component" value="Unassembled WGS sequence"/>
</dbReference>
<dbReference type="EMBL" id="QLYR01000001">
    <property type="protein sequence ID" value="RAQ30269.1"/>
    <property type="molecule type" value="Genomic_DNA"/>
</dbReference>
<keyword evidence="1" id="KW-0472">Membrane</keyword>
<sequence length="216" mass="23968">MPQALNRFRTPKAPAPRLYQLLRTAGVFLLGLVLGLLAKWLDTIPHDGSLKSLLLAQTGQFLSRLGAWAFIALLLAVFSAGPLRASLNVSGFFAGMLLGYYWYTTVLFGFFPRRYATVWIIIAAAASALAWLIWYARGSGWFPAFISAIIIGFFITQAFSLGMWYVDLREFPELFLLFASSAVLYREPKQFLYAVLGGVLFAPVLSALFPYVFGGL</sequence>
<keyword evidence="1" id="KW-1133">Transmembrane helix</keyword>
<comment type="caution">
    <text evidence="2">The sequence shown here is derived from an EMBL/GenBank/DDBJ whole genome shotgun (WGS) entry which is preliminary data.</text>
</comment>
<proteinExistence type="predicted"/>
<keyword evidence="1" id="KW-0812">Transmembrane</keyword>
<feature type="transmembrane region" description="Helical" evidence="1">
    <location>
        <begin position="141"/>
        <end position="166"/>
    </location>
</feature>
<dbReference type="RefSeq" id="WP_112331466.1">
    <property type="nucleotide sequence ID" value="NZ_QLYR01000001.1"/>
</dbReference>
<evidence type="ECO:0000256" key="1">
    <source>
        <dbReference type="SAM" id="Phobius"/>
    </source>
</evidence>
<gene>
    <name evidence="2" type="ORF">DPQ25_01815</name>
</gene>
<feature type="transmembrane region" description="Helical" evidence="1">
    <location>
        <begin position="115"/>
        <end position="134"/>
    </location>
</feature>
<keyword evidence="3" id="KW-1185">Reference proteome</keyword>
<feature type="transmembrane region" description="Helical" evidence="1">
    <location>
        <begin position="85"/>
        <end position="103"/>
    </location>
</feature>
<protein>
    <submittedName>
        <fullName evidence="2">Uncharacterized protein</fullName>
    </submittedName>
</protein>